<organism evidence="6">
    <name type="scientific">mine drainage metagenome</name>
    <dbReference type="NCBI Taxonomy" id="410659"/>
    <lineage>
        <taxon>unclassified sequences</taxon>
        <taxon>metagenomes</taxon>
        <taxon>ecological metagenomes</taxon>
    </lineage>
</organism>
<dbReference type="EMBL" id="MLJW01000219">
    <property type="protein sequence ID" value="OIQ92904.1"/>
    <property type="molecule type" value="Genomic_DNA"/>
</dbReference>
<dbReference type="CDD" id="cd00913">
    <property type="entry name" value="PCD_DCoH_subfamily_a"/>
    <property type="match status" value="1"/>
</dbReference>
<dbReference type="HAMAP" id="MF_00434">
    <property type="entry name" value="Pterin_4_alpha"/>
    <property type="match status" value="1"/>
</dbReference>
<dbReference type="GO" id="GO:0008124">
    <property type="term" value="F:4-alpha-hydroxytetrahydrobiopterin dehydratase activity"/>
    <property type="evidence" value="ECO:0007669"/>
    <property type="project" value="UniProtKB-EC"/>
</dbReference>
<evidence type="ECO:0000256" key="4">
    <source>
        <dbReference type="ARBA" id="ARBA00023239"/>
    </source>
</evidence>
<dbReference type="EC" id="4.2.1.96" evidence="3"/>
<comment type="similarity">
    <text evidence="2">Belongs to the pterin-4-alpha-carbinolamine dehydratase family.</text>
</comment>
<dbReference type="InterPro" id="IPR036428">
    <property type="entry name" value="PCD_sf"/>
</dbReference>
<evidence type="ECO:0000256" key="5">
    <source>
        <dbReference type="SAM" id="MobiDB-lite"/>
    </source>
</evidence>
<dbReference type="PANTHER" id="PTHR12599:SF0">
    <property type="entry name" value="PTERIN-4-ALPHA-CARBINOLAMINE DEHYDRATASE"/>
    <property type="match status" value="1"/>
</dbReference>
<evidence type="ECO:0000313" key="6">
    <source>
        <dbReference type="EMBL" id="OIQ92904.1"/>
    </source>
</evidence>
<name>A0A1J5RA19_9ZZZZ</name>
<evidence type="ECO:0000256" key="1">
    <source>
        <dbReference type="ARBA" id="ARBA00001554"/>
    </source>
</evidence>
<evidence type="ECO:0000256" key="3">
    <source>
        <dbReference type="ARBA" id="ARBA00013252"/>
    </source>
</evidence>
<comment type="caution">
    <text evidence="6">The sequence shown here is derived from an EMBL/GenBank/DDBJ whole genome shotgun (WGS) entry which is preliminary data.</text>
</comment>
<dbReference type="GO" id="GO:0006729">
    <property type="term" value="P:tetrahydrobiopterin biosynthetic process"/>
    <property type="evidence" value="ECO:0007669"/>
    <property type="project" value="InterPro"/>
</dbReference>
<keyword evidence="4 6" id="KW-0456">Lyase</keyword>
<protein>
    <recommendedName>
        <fullName evidence="3">4a-hydroxytetrahydrobiopterin dehydratase</fullName>
        <ecNumber evidence="3">4.2.1.96</ecNumber>
    </recommendedName>
</protein>
<gene>
    <name evidence="6" type="ORF">GALL_251190</name>
</gene>
<sequence length="110" mass="12132">MSEELSKEKCKPCAPGLSPLSDAEVSRLLASLDGWMRSGSAIVKTYRFSNYYETLAFVNASAWISHREDHHPDLAVGYNRCQVTYTTHAVGGLSNNDFICAAKLDALFTL</sequence>
<dbReference type="InterPro" id="IPR001533">
    <property type="entry name" value="Pterin_deHydtase"/>
</dbReference>
<evidence type="ECO:0000256" key="2">
    <source>
        <dbReference type="ARBA" id="ARBA00006472"/>
    </source>
</evidence>
<dbReference type="AlphaFoldDB" id="A0A1J5RA19"/>
<feature type="region of interest" description="Disordered" evidence="5">
    <location>
        <begin position="1"/>
        <end position="20"/>
    </location>
</feature>
<accession>A0A1J5RA19</accession>
<proteinExistence type="inferred from homology"/>
<dbReference type="Pfam" id="PF01329">
    <property type="entry name" value="Pterin_4a"/>
    <property type="match status" value="1"/>
</dbReference>
<dbReference type="NCBIfam" id="NF002019">
    <property type="entry name" value="PRK00823.1-4"/>
    <property type="match status" value="1"/>
</dbReference>
<comment type="catalytic activity">
    <reaction evidence="1">
        <text>(4aS,6R)-4a-hydroxy-L-erythro-5,6,7,8-tetrahydrobiopterin = (6R)-L-erythro-6,7-dihydrobiopterin + H2O</text>
        <dbReference type="Rhea" id="RHEA:11920"/>
        <dbReference type="ChEBI" id="CHEBI:15377"/>
        <dbReference type="ChEBI" id="CHEBI:15642"/>
        <dbReference type="ChEBI" id="CHEBI:43120"/>
        <dbReference type="EC" id="4.2.1.96"/>
    </reaction>
</comment>
<feature type="compositionally biased region" description="Basic and acidic residues" evidence="5">
    <location>
        <begin position="1"/>
        <end position="11"/>
    </location>
</feature>
<dbReference type="SUPFAM" id="SSF55248">
    <property type="entry name" value="PCD-like"/>
    <property type="match status" value="1"/>
</dbReference>
<reference evidence="6" key="1">
    <citation type="submission" date="2016-10" db="EMBL/GenBank/DDBJ databases">
        <title>Sequence of Gallionella enrichment culture.</title>
        <authorList>
            <person name="Poehlein A."/>
            <person name="Muehling M."/>
            <person name="Daniel R."/>
        </authorList>
    </citation>
    <scope>NUCLEOTIDE SEQUENCE</scope>
</reference>
<dbReference type="Gene3D" id="3.30.1360.20">
    <property type="entry name" value="Transcriptional coactivator/pterin dehydratase"/>
    <property type="match status" value="1"/>
</dbReference>
<dbReference type="PANTHER" id="PTHR12599">
    <property type="entry name" value="PTERIN-4-ALPHA-CARBINOLAMINE DEHYDRATASE"/>
    <property type="match status" value="1"/>
</dbReference>
<dbReference type="NCBIfam" id="NF002017">
    <property type="entry name" value="PRK00823.1-2"/>
    <property type="match status" value="1"/>
</dbReference>